<name>A0A8R7K3P9_TRIUA</name>
<dbReference type="EnsemblPlants" id="TuG1812G0100004333.01.T01">
    <property type="protein sequence ID" value="TuG1812G0100004333.01.T01.cds449726"/>
    <property type="gene ID" value="TuG1812G0100004333.01"/>
</dbReference>
<protein>
    <submittedName>
        <fullName evidence="1">Uncharacterized protein</fullName>
    </submittedName>
</protein>
<dbReference type="Gramene" id="TuG1812G0100004333.01.T01">
    <property type="protein sequence ID" value="TuG1812G0100004333.01.T01.cds449726"/>
    <property type="gene ID" value="TuG1812G0100004333.01"/>
</dbReference>
<keyword evidence="2" id="KW-1185">Reference proteome</keyword>
<evidence type="ECO:0000313" key="2">
    <source>
        <dbReference type="Proteomes" id="UP000015106"/>
    </source>
</evidence>
<dbReference type="Proteomes" id="UP000015106">
    <property type="component" value="Chromosome 1"/>
</dbReference>
<organism evidence="1 2">
    <name type="scientific">Triticum urartu</name>
    <name type="common">Red wild einkorn</name>
    <name type="synonym">Crithodium urartu</name>
    <dbReference type="NCBI Taxonomy" id="4572"/>
    <lineage>
        <taxon>Eukaryota</taxon>
        <taxon>Viridiplantae</taxon>
        <taxon>Streptophyta</taxon>
        <taxon>Embryophyta</taxon>
        <taxon>Tracheophyta</taxon>
        <taxon>Spermatophyta</taxon>
        <taxon>Magnoliopsida</taxon>
        <taxon>Liliopsida</taxon>
        <taxon>Poales</taxon>
        <taxon>Poaceae</taxon>
        <taxon>BOP clade</taxon>
        <taxon>Pooideae</taxon>
        <taxon>Triticodae</taxon>
        <taxon>Triticeae</taxon>
        <taxon>Triticinae</taxon>
        <taxon>Triticum</taxon>
    </lineage>
</organism>
<reference evidence="2" key="1">
    <citation type="journal article" date="2013" name="Nature">
        <title>Draft genome of the wheat A-genome progenitor Triticum urartu.</title>
        <authorList>
            <person name="Ling H.Q."/>
            <person name="Zhao S."/>
            <person name="Liu D."/>
            <person name="Wang J."/>
            <person name="Sun H."/>
            <person name="Zhang C."/>
            <person name="Fan H."/>
            <person name="Li D."/>
            <person name="Dong L."/>
            <person name="Tao Y."/>
            <person name="Gao C."/>
            <person name="Wu H."/>
            <person name="Li Y."/>
            <person name="Cui Y."/>
            <person name="Guo X."/>
            <person name="Zheng S."/>
            <person name="Wang B."/>
            <person name="Yu K."/>
            <person name="Liang Q."/>
            <person name="Yang W."/>
            <person name="Lou X."/>
            <person name="Chen J."/>
            <person name="Feng M."/>
            <person name="Jian J."/>
            <person name="Zhang X."/>
            <person name="Luo G."/>
            <person name="Jiang Y."/>
            <person name="Liu J."/>
            <person name="Wang Z."/>
            <person name="Sha Y."/>
            <person name="Zhang B."/>
            <person name="Wu H."/>
            <person name="Tang D."/>
            <person name="Shen Q."/>
            <person name="Xue P."/>
            <person name="Zou S."/>
            <person name="Wang X."/>
            <person name="Liu X."/>
            <person name="Wang F."/>
            <person name="Yang Y."/>
            <person name="An X."/>
            <person name="Dong Z."/>
            <person name="Zhang K."/>
            <person name="Zhang X."/>
            <person name="Luo M.C."/>
            <person name="Dvorak J."/>
            <person name="Tong Y."/>
            <person name="Wang J."/>
            <person name="Yang H."/>
            <person name="Li Z."/>
            <person name="Wang D."/>
            <person name="Zhang A."/>
            <person name="Wang J."/>
        </authorList>
    </citation>
    <scope>NUCLEOTIDE SEQUENCE</scope>
    <source>
        <strain evidence="2">cv. G1812</strain>
    </source>
</reference>
<proteinExistence type="predicted"/>
<evidence type="ECO:0000313" key="1">
    <source>
        <dbReference type="EnsemblPlants" id="TuG1812G0100004333.01.T01.cds449726"/>
    </source>
</evidence>
<accession>A0A8R7K3P9</accession>
<reference evidence="1" key="2">
    <citation type="submission" date="2018-03" db="EMBL/GenBank/DDBJ databases">
        <title>The Triticum urartu genome reveals the dynamic nature of wheat genome evolution.</title>
        <authorList>
            <person name="Ling H."/>
            <person name="Ma B."/>
            <person name="Shi X."/>
            <person name="Liu H."/>
            <person name="Dong L."/>
            <person name="Sun H."/>
            <person name="Cao Y."/>
            <person name="Gao Q."/>
            <person name="Zheng S."/>
            <person name="Li Y."/>
            <person name="Yu Y."/>
            <person name="Du H."/>
            <person name="Qi M."/>
            <person name="Li Y."/>
            <person name="Yu H."/>
            <person name="Cui Y."/>
            <person name="Wang N."/>
            <person name="Chen C."/>
            <person name="Wu H."/>
            <person name="Zhao Y."/>
            <person name="Zhang J."/>
            <person name="Li Y."/>
            <person name="Zhou W."/>
            <person name="Zhang B."/>
            <person name="Hu W."/>
            <person name="Eijk M."/>
            <person name="Tang J."/>
            <person name="Witsenboer H."/>
            <person name="Zhao S."/>
            <person name="Li Z."/>
            <person name="Zhang A."/>
            <person name="Wang D."/>
            <person name="Liang C."/>
        </authorList>
    </citation>
    <scope>NUCLEOTIDE SEQUENCE [LARGE SCALE GENOMIC DNA]</scope>
    <source>
        <strain evidence="1">cv. G1812</strain>
    </source>
</reference>
<sequence length="33" mass="3772">MEQQHHRPATRIQIQIQIQIHPVASRLSSSAPL</sequence>
<reference evidence="1" key="3">
    <citation type="submission" date="2022-06" db="UniProtKB">
        <authorList>
            <consortium name="EnsemblPlants"/>
        </authorList>
    </citation>
    <scope>IDENTIFICATION</scope>
</reference>
<dbReference type="AlphaFoldDB" id="A0A8R7K3P9"/>